<accession>A0A139A3X2</accession>
<dbReference type="OrthoDB" id="2177143at2759"/>
<proteinExistence type="predicted"/>
<dbReference type="AlphaFoldDB" id="A0A139A3X2"/>
<evidence type="ECO:0000313" key="2">
    <source>
        <dbReference type="Proteomes" id="UP000070544"/>
    </source>
</evidence>
<protein>
    <submittedName>
        <fullName evidence="1">Uncharacterized protein</fullName>
    </submittedName>
</protein>
<sequence>MISVATAFTSKADQPHPLRPLLIAYGDRLLPYLLSRTPTIPIVHALFHLAIDGLMSSRLQWFYATATASVAGFRVAAAFDLSGMGSFNGGNIQHPVDVDAWFDKEEYRRMSWFVGWLDKMVGLWQSTTGVLGYYELALVTLPCHESLWSDDISSTYTTPLNFVGILQRPGLIFAAPTLERFYDYEAWPLERTQEEPLGAMALGSALYTYATDKILEFRDYCARRGIITTNEDTLSLFDASSGVPPPSMAFRKAQQLNDQAAVAMTT</sequence>
<evidence type="ECO:0000313" key="1">
    <source>
        <dbReference type="EMBL" id="KXS11165.1"/>
    </source>
</evidence>
<gene>
    <name evidence="1" type="ORF">M427DRAFT_443770</name>
</gene>
<dbReference type="EMBL" id="KQ965806">
    <property type="protein sequence ID" value="KXS11165.1"/>
    <property type="molecule type" value="Genomic_DNA"/>
</dbReference>
<keyword evidence="2" id="KW-1185">Reference proteome</keyword>
<dbReference type="Proteomes" id="UP000070544">
    <property type="component" value="Unassembled WGS sequence"/>
</dbReference>
<organism evidence="1 2">
    <name type="scientific">Gonapodya prolifera (strain JEL478)</name>
    <name type="common">Monoblepharis prolifera</name>
    <dbReference type="NCBI Taxonomy" id="1344416"/>
    <lineage>
        <taxon>Eukaryota</taxon>
        <taxon>Fungi</taxon>
        <taxon>Fungi incertae sedis</taxon>
        <taxon>Chytridiomycota</taxon>
        <taxon>Chytridiomycota incertae sedis</taxon>
        <taxon>Monoblepharidomycetes</taxon>
        <taxon>Monoblepharidales</taxon>
        <taxon>Gonapodyaceae</taxon>
        <taxon>Gonapodya</taxon>
    </lineage>
</organism>
<name>A0A139A3X2_GONPJ</name>
<reference evidence="1 2" key="1">
    <citation type="journal article" date="2015" name="Genome Biol. Evol.">
        <title>Phylogenomic analyses indicate that early fungi evolved digesting cell walls of algal ancestors of land plants.</title>
        <authorList>
            <person name="Chang Y."/>
            <person name="Wang S."/>
            <person name="Sekimoto S."/>
            <person name="Aerts A.L."/>
            <person name="Choi C."/>
            <person name="Clum A."/>
            <person name="LaButti K.M."/>
            <person name="Lindquist E.A."/>
            <person name="Yee Ngan C."/>
            <person name="Ohm R.A."/>
            <person name="Salamov A.A."/>
            <person name="Grigoriev I.V."/>
            <person name="Spatafora J.W."/>
            <person name="Berbee M.L."/>
        </authorList>
    </citation>
    <scope>NUCLEOTIDE SEQUENCE [LARGE SCALE GENOMIC DNA]</scope>
    <source>
        <strain evidence="1 2">JEL478</strain>
    </source>
</reference>